<protein>
    <submittedName>
        <fullName evidence="1">Uncharacterized protein</fullName>
    </submittedName>
</protein>
<gene>
    <name evidence="1" type="ORF">RDI58_000311</name>
</gene>
<dbReference type="AlphaFoldDB" id="A0AAN8YP11"/>
<evidence type="ECO:0000313" key="2">
    <source>
        <dbReference type="Proteomes" id="UP001371456"/>
    </source>
</evidence>
<keyword evidence="2" id="KW-1185">Reference proteome</keyword>
<comment type="caution">
    <text evidence="1">The sequence shown here is derived from an EMBL/GenBank/DDBJ whole genome shotgun (WGS) entry which is preliminary data.</text>
</comment>
<proteinExistence type="predicted"/>
<dbReference type="EMBL" id="JBANQN010000001">
    <property type="protein sequence ID" value="KAK6802531.1"/>
    <property type="molecule type" value="Genomic_DNA"/>
</dbReference>
<accession>A0AAN8YP11</accession>
<evidence type="ECO:0000313" key="1">
    <source>
        <dbReference type="EMBL" id="KAK6802531.1"/>
    </source>
</evidence>
<reference evidence="1 2" key="1">
    <citation type="submission" date="2024-02" db="EMBL/GenBank/DDBJ databases">
        <title>de novo genome assembly of Solanum bulbocastanum strain 11H21.</title>
        <authorList>
            <person name="Hosaka A.J."/>
        </authorList>
    </citation>
    <scope>NUCLEOTIDE SEQUENCE [LARGE SCALE GENOMIC DNA]</scope>
    <source>
        <tissue evidence="1">Young leaves</tissue>
    </source>
</reference>
<dbReference type="Proteomes" id="UP001371456">
    <property type="component" value="Unassembled WGS sequence"/>
</dbReference>
<name>A0AAN8YP11_SOLBU</name>
<sequence>MLGESSHIVFLCCTVHLAKWRCQPLQFYVLSLLLC</sequence>
<organism evidence="1 2">
    <name type="scientific">Solanum bulbocastanum</name>
    <name type="common">Wild potato</name>
    <dbReference type="NCBI Taxonomy" id="147425"/>
    <lineage>
        <taxon>Eukaryota</taxon>
        <taxon>Viridiplantae</taxon>
        <taxon>Streptophyta</taxon>
        <taxon>Embryophyta</taxon>
        <taxon>Tracheophyta</taxon>
        <taxon>Spermatophyta</taxon>
        <taxon>Magnoliopsida</taxon>
        <taxon>eudicotyledons</taxon>
        <taxon>Gunneridae</taxon>
        <taxon>Pentapetalae</taxon>
        <taxon>asterids</taxon>
        <taxon>lamiids</taxon>
        <taxon>Solanales</taxon>
        <taxon>Solanaceae</taxon>
        <taxon>Solanoideae</taxon>
        <taxon>Solaneae</taxon>
        <taxon>Solanum</taxon>
    </lineage>
</organism>